<evidence type="ECO:0000313" key="2">
    <source>
        <dbReference type="EMBL" id="KAL2292658.1"/>
    </source>
</evidence>
<evidence type="ECO:0000313" key="3">
    <source>
        <dbReference type="Proteomes" id="UP001600888"/>
    </source>
</evidence>
<feature type="region of interest" description="Disordered" evidence="1">
    <location>
        <begin position="330"/>
        <end position="363"/>
    </location>
</feature>
<keyword evidence="3" id="KW-1185">Reference proteome</keyword>
<sequence>MYNSSLGRKRPCSHENTICYVLLGIGRLEQSDGVCPQFSGLNICARNSAFPNKPDRPLNASLKPTILEKKQPWWNKKSLVRVRPNDHQCVVGTLVAVEVQSPHQYHRVSLADSKTSNQILRSLMQHLNLAASAEDTDTHRAKQVVGSVGVEVDTTVEYGGGILSNARGDESLATGVVLDEVGHVVDDTGDSNKTPAILGLLDIVVPVDDRQLLERHTPVKLDPLLVELLLLLLETALLDLVLAEGLQVGGEAELLPEPDRPLGRVILPPADCVAVVRGELVVEVVVSLAQSDERGDDVVPGAVTVVEGLIPEPVGQTVDTEGCLLDEEDAEDPGINIAAPPVTPAKTGDQGREHNAHEDDGLDEVQVLPDDDGVLVEVGDVGSADSLGVLLHDHPTDVAVHQAFPH</sequence>
<comment type="caution">
    <text evidence="2">The sequence shown here is derived from an EMBL/GenBank/DDBJ whole genome shotgun (WGS) entry which is preliminary data.</text>
</comment>
<gene>
    <name evidence="2" type="ORF">FJTKL_07760</name>
</gene>
<protein>
    <submittedName>
        <fullName evidence="2">Uncharacterized protein</fullName>
    </submittedName>
</protein>
<reference evidence="2 3" key="1">
    <citation type="submission" date="2024-03" db="EMBL/GenBank/DDBJ databases">
        <title>A high-quality draft genome sequence of Diaporthe vaccinii, a causative agent of upright dieback and viscid rot disease in cranberry plants.</title>
        <authorList>
            <person name="Sarrasin M."/>
            <person name="Lang B.F."/>
            <person name="Burger G."/>
        </authorList>
    </citation>
    <scope>NUCLEOTIDE SEQUENCE [LARGE SCALE GENOMIC DNA]</scope>
    <source>
        <strain evidence="2 3">IS7</strain>
    </source>
</reference>
<proteinExistence type="predicted"/>
<evidence type="ECO:0000256" key="1">
    <source>
        <dbReference type="SAM" id="MobiDB-lite"/>
    </source>
</evidence>
<name>A0ABR4FD85_9PEZI</name>
<dbReference type="EMBL" id="JBAWTH010000002">
    <property type="protein sequence ID" value="KAL2292658.1"/>
    <property type="molecule type" value="Genomic_DNA"/>
</dbReference>
<organism evidence="2 3">
    <name type="scientific">Diaporthe vaccinii</name>
    <dbReference type="NCBI Taxonomy" id="105482"/>
    <lineage>
        <taxon>Eukaryota</taxon>
        <taxon>Fungi</taxon>
        <taxon>Dikarya</taxon>
        <taxon>Ascomycota</taxon>
        <taxon>Pezizomycotina</taxon>
        <taxon>Sordariomycetes</taxon>
        <taxon>Sordariomycetidae</taxon>
        <taxon>Diaporthales</taxon>
        <taxon>Diaporthaceae</taxon>
        <taxon>Diaporthe</taxon>
        <taxon>Diaporthe eres species complex</taxon>
    </lineage>
</organism>
<accession>A0ABR4FD85</accession>
<feature type="compositionally biased region" description="Basic and acidic residues" evidence="1">
    <location>
        <begin position="349"/>
        <end position="359"/>
    </location>
</feature>
<dbReference type="Proteomes" id="UP001600888">
    <property type="component" value="Unassembled WGS sequence"/>
</dbReference>